<evidence type="ECO:0000313" key="1">
    <source>
        <dbReference type="EMBL" id="DAD91507.1"/>
    </source>
</evidence>
<name>A0A8S5NBQ7_9CAUD</name>
<proteinExistence type="predicted"/>
<accession>A0A8S5NBQ7</accession>
<sequence length="568" mass="61724">MPKTPQVNFKVVNQNVESSVPLLGVTHVVARTTKGPFNDPSTLITGIEQFRRIYGQEIIVDGSVSSIEKALSLGSKLRISRAEGVSGQTKGTGGTLDITFVNSTEVTKATLTLESQYGGQIFDDSQVTGNLTITPSLNTKVAGKVAMVLTLKVGTNILSTGTLINGGDTWLDWTSLRDYLQTAPFSVKSVAVTGSLAGSITTIDGLLDWMSKVQGAGLAETPSTFTDITVERGSDGGDPSSAMYIKAFKATLDYTDAYQVIFPQACHYTFKKIDKENPVADATGYNTLMKEVATMVVKAQEEVLYVEVPVKDAAGNVLSLEGLITSLTALQEAVGTSPYIAYFTGGLKYYNDQGNLVDSDVIGTVAGLGDASASTAGPWKSFSGMNRGVVSQAQGPVIENLGTPTRVEDLQQLADYSVNVFVVKDTRTQGKRTMLWHGFTSNPKSDSERFLSIVRLNLYIKKNLRPILESYLEEPNIWDTWQNIYFEGKPIMDDLVNNNAISEYEWMGDQDASSYQDLVVNTEAEVRQGKYKLIIKYRDIVPIQDIQVTLTIDQASRTVSSEVTTSNV</sequence>
<organism evidence="1">
    <name type="scientific">Myoviridae sp. ctx322</name>
    <dbReference type="NCBI Taxonomy" id="2826711"/>
    <lineage>
        <taxon>Viruses</taxon>
        <taxon>Duplodnaviria</taxon>
        <taxon>Heunggongvirae</taxon>
        <taxon>Uroviricota</taxon>
        <taxon>Caudoviricetes</taxon>
    </lineage>
</organism>
<protein>
    <submittedName>
        <fullName evidence="1">Tail sheath protein</fullName>
    </submittedName>
</protein>
<reference evidence="1" key="1">
    <citation type="journal article" date="2021" name="Proc. Natl. Acad. Sci. U.S.A.">
        <title>A Catalog of Tens of Thousands of Viruses from Human Metagenomes Reveals Hidden Associations with Chronic Diseases.</title>
        <authorList>
            <person name="Tisza M.J."/>
            <person name="Buck C.B."/>
        </authorList>
    </citation>
    <scope>NUCLEOTIDE SEQUENCE</scope>
    <source>
        <strain evidence="1">Ctx322</strain>
    </source>
</reference>
<dbReference type="EMBL" id="BK015115">
    <property type="protein sequence ID" value="DAD91507.1"/>
    <property type="molecule type" value="Genomic_DNA"/>
</dbReference>